<accession>A0A8B8B1F2</accession>
<dbReference type="OrthoDB" id="6205719at2759"/>
<sequence length="242" mass="27380">MYLCYFRKLTSNNCAVCFGYKRKSATVLPGVSRYKDMKQFNIKFWIIILLSAAESTAESTAESIGRCNESIPTVDYVASCPKTETEWINASQRKSCESLAELQTCTQAQKFKYHCVFNSWKNATLEVCAPEIISQGFCVNFNEAAAQLQLFYNEPCTEFLVPCKTRFKSSNLSECKYVTITQLSSLRSYTIKISQFFQFMGAAILIKSLPPCCVVSEQLREGSTDAYVSQPHYILAHCFINT</sequence>
<proteinExistence type="predicted"/>
<dbReference type="KEGG" id="cvn:111106177"/>
<organism evidence="1 2">
    <name type="scientific">Crassostrea virginica</name>
    <name type="common">Eastern oyster</name>
    <dbReference type="NCBI Taxonomy" id="6565"/>
    <lineage>
        <taxon>Eukaryota</taxon>
        <taxon>Metazoa</taxon>
        <taxon>Spiralia</taxon>
        <taxon>Lophotrochozoa</taxon>
        <taxon>Mollusca</taxon>
        <taxon>Bivalvia</taxon>
        <taxon>Autobranchia</taxon>
        <taxon>Pteriomorphia</taxon>
        <taxon>Ostreida</taxon>
        <taxon>Ostreoidea</taxon>
        <taxon>Ostreidae</taxon>
        <taxon>Crassostrea</taxon>
    </lineage>
</organism>
<dbReference type="GeneID" id="111106177"/>
<gene>
    <name evidence="2" type="primary">LOC111106177</name>
</gene>
<keyword evidence="1" id="KW-1185">Reference proteome</keyword>
<protein>
    <submittedName>
        <fullName evidence="2">Uncharacterized protein LOC111106177</fullName>
    </submittedName>
</protein>
<dbReference type="Proteomes" id="UP000694844">
    <property type="component" value="Chromosome 1"/>
</dbReference>
<evidence type="ECO:0000313" key="1">
    <source>
        <dbReference type="Proteomes" id="UP000694844"/>
    </source>
</evidence>
<dbReference type="AlphaFoldDB" id="A0A8B8B1F2"/>
<name>A0A8B8B1F2_CRAVI</name>
<evidence type="ECO:0000313" key="2">
    <source>
        <dbReference type="RefSeq" id="XP_022296444.1"/>
    </source>
</evidence>
<reference evidence="1" key="1">
    <citation type="submission" date="2024-06" db="UniProtKB">
        <authorList>
            <consortium name="RefSeq"/>
        </authorList>
    </citation>
    <scope>NUCLEOTIDE SEQUENCE [LARGE SCALE GENOMIC DNA]</scope>
</reference>
<reference evidence="2" key="2">
    <citation type="submission" date="2025-08" db="UniProtKB">
        <authorList>
            <consortium name="RefSeq"/>
        </authorList>
    </citation>
    <scope>IDENTIFICATION</scope>
    <source>
        <tissue evidence="2">Whole sample</tissue>
    </source>
</reference>
<dbReference type="RefSeq" id="XP_022296444.1">
    <property type="nucleotide sequence ID" value="XM_022440736.1"/>
</dbReference>